<accession>A0ABN1EUP1</accession>
<keyword evidence="1" id="KW-0732">Signal</keyword>
<feature type="chain" id="PRO_5046573976" evidence="1">
    <location>
        <begin position="23"/>
        <end position="151"/>
    </location>
</feature>
<protein>
    <submittedName>
        <fullName evidence="2">Uncharacterized protein</fullName>
    </submittedName>
</protein>
<feature type="signal peptide" evidence="1">
    <location>
        <begin position="1"/>
        <end position="22"/>
    </location>
</feature>
<gene>
    <name evidence="2" type="ORF">GCM10008942_24160</name>
</gene>
<evidence type="ECO:0000313" key="2">
    <source>
        <dbReference type="EMBL" id="GAA0574578.1"/>
    </source>
</evidence>
<evidence type="ECO:0000313" key="3">
    <source>
        <dbReference type="Proteomes" id="UP001499951"/>
    </source>
</evidence>
<organism evidence="2 3">
    <name type="scientific">Rhizomicrobium electricum</name>
    <dbReference type="NCBI Taxonomy" id="480070"/>
    <lineage>
        <taxon>Bacteria</taxon>
        <taxon>Pseudomonadati</taxon>
        <taxon>Pseudomonadota</taxon>
        <taxon>Alphaproteobacteria</taxon>
        <taxon>Micropepsales</taxon>
        <taxon>Micropepsaceae</taxon>
        <taxon>Rhizomicrobium</taxon>
    </lineage>
</organism>
<dbReference type="RefSeq" id="WP_166935769.1">
    <property type="nucleotide sequence ID" value="NZ_BAAADD010000006.1"/>
</dbReference>
<sequence length="151" mass="16377">MSIFRFAALTVALCAATVGAFGQETITPRRAIEMAADAAPAGVAGKFVMTVRATGREDSNIFLNSENDYRDQRNLTVVVPPLVSAMLLKKFGALPDVYFTGKTIAVTGEAKRVKIVFTCNGMPTAKYYYQTHVVLTDDDHIEVVPPPAEPH</sequence>
<dbReference type="Proteomes" id="UP001499951">
    <property type="component" value="Unassembled WGS sequence"/>
</dbReference>
<dbReference type="EMBL" id="BAAADD010000006">
    <property type="protein sequence ID" value="GAA0574578.1"/>
    <property type="molecule type" value="Genomic_DNA"/>
</dbReference>
<keyword evidence="3" id="KW-1185">Reference proteome</keyword>
<evidence type="ECO:0000256" key="1">
    <source>
        <dbReference type="SAM" id="SignalP"/>
    </source>
</evidence>
<name>A0ABN1EUP1_9PROT</name>
<proteinExistence type="predicted"/>
<reference evidence="2 3" key="1">
    <citation type="journal article" date="2019" name="Int. J. Syst. Evol. Microbiol.">
        <title>The Global Catalogue of Microorganisms (GCM) 10K type strain sequencing project: providing services to taxonomists for standard genome sequencing and annotation.</title>
        <authorList>
            <consortium name="The Broad Institute Genomics Platform"/>
            <consortium name="The Broad Institute Genome Sequencing Center for Infectious Disease"/>
            <person name="Wu L."/>
            <person name="Ma J."/>
        </authorList>
    </citation>
    <scope>NUCLEOTIDE SEQUENCE [LARGE SCALE GENOMIC DNA]</scope>
    <source>
        <strain evidence="2 3">JCM 15089</strain>
    </source>
</reference>
<comment type="caution">
    <text evidence="2">The sequence shown here is derived from an EMBL/GenBank/DDBJ whole genome shotgun (WGS) entry which is preliminary data.</text>
</comment>